<accession>A0AAD6DYI3</accession>
<keyword evidence="3" id="KW-1185">Reference proteome</keyword>
<dbReference type="InterPro" id="IPR047092">
    <property type="entry name" value="AFUB_07903/YDR124W-like_hel"/>
</dbReference>
<name>A0AAD6DYI3_9EURO</name>
<evidence type="ECO:0000313" key="3">
    <source>
        <dbReference type="Proteomes" id="UP001213799"/>
    </source>
</evidence>
<organism evidence="2 3">
    <name type="scientific">Penicillium hordei</name>
    <dbReference type="NCBI Taxonomy" id="40994"/>
    <lineage>
        <taxon>Eukaryota</taxon>
        <taxon>Fungi</taxon>
        <taxon>Dikarya</taxon>
        <taxon>Ascomycota</taxon>
        <taxon>Pezizomycotina</taxon>
        <taxon>Eurotiomycetes</taxon>
        <taxon>Eurotiomycetidae</taxon>
        <taxon>Eurotiales</taxon>
        <taxon>Aspergillaceae</taxon>
        <taxon>Penicillium</taxon>
    </lineage>
</organism>
<dbReference type="PANTHER" id="PTHR36102:SF1">
    <property type="entry name" value="YDR124W-LIKE HELICAL BUNDLE DOMAIN-CONTAINING PROTEIN"/>
    <property type="match status" value="1"/>
</dbReference>
<feature type="domain" description="Subtelomeric hrmA-associated cluster protein AFUB-079030/YDR124W-like helical bundle" evidence="1">
    <location>
        <begin position="154"/>
        <end position="286"/>
    </location>
</feature>
<proteinExistence type="predicted"/>
<reference evidence="2" key="2">
    <citation type="submission" date="2023-01" db="EMBL/GenBank/DDBJ databases">
        <authorList>
            <person name="Petersen C."/>
        </authorList>
    </citation>
    <scope>NUCLEOTIDE SEQUENCE</scope>
    <source>
        <strain evidence="2">IBT 12815</strain>
    </source>
</reference>
<dbReference type="EMBL" id="JAQJAE010000004">
    <property type="protein sequence ID" value="KAJ5597281.1"/>
    <property type="molecule type" value="Genomic_DNA"/>
</dbReference>
<dbReference type="AlphaFoldDB" id="A0AAD6DYI3"/>
<comment type="caution">
    <text evidence="2">The sequence shown here is derived from an EMBL/GenBank/DDBJ whole genome shotgun (WGS) entry which is preliminary data.</text>
</comment>
<sequence>MSRRSPEEPEYAHFAMIYIDNDGNLCQRASDSISDSRHTILSPRVTAEFLRAVAMSREAHGTQCQGISPQVPVSSGGAPFNNHSSAPSQGVAYSEMGGSQHRLQALSQSESSFRPTMWPSSESWHLQASSQPMKDFGGRNLNLALHQRASISVKERGLLRLYYEKIFQNLQQTNCRIIAKAYIKLVEPRKQVNYPYNGRKIVEGRTQQLDPEATKPPWWPRGVSHREPDHLPKVERIRLLVYMLCEMRETHGITTARLKQCDQPIRRQILPVERLQILDEAYRVREEEEKFIDGISDGKSVSISRTNLPQMTEDTSSGQSSPTELVPSHKIVESECRDGISGIDIIQATSGDLSTASSYNPSNPYSPAMHLAPNTQYQSVSPSTNMSTSPLELRPKHEPLSAGTHLIDQTRPVNIEHYPYPGVSGIPPTQMQFYGDPDLSQNAGVPITHTSTENLSTETMMPYGHPYYFNY</sequence>
<dbReference type="Proteomes" id="UP001213799">
    <property type="component" value="Unassembled WGS sequence"/>
</dbReference>
<dbReference type="RefSeq" id="XP_056750498.1">
    <property type="nucleotide sequence ID" value="XM_056898422.1"/>
</dbReference>
<dbReference type="InterPro" id="IPR021264">
    <property type="entry name" value="AFUB_079030/YDR124W-like"/>
</dbReference>
<dbReference type="PANTHER" id="PTHR36102">
    <property type="entry name" value="CHROMOSOME 10, WHOLE GENOME SHOTGUN SEQUENCE"/>
    <property type="match status" value="1"/>
</dbReference>
<reference evidence="2" key="1">
    <citation type="journal article" date="2023" name="IMA Fungus">
        <title>Comparative genomic study of the Penicillium genus elucidates a diverse pangenome and 15 lateral gene transfer events.</title>
        <authorList>
            <person name="Petersen C."/>
            <person name="Sorensen T."/>
            <person name="Nielsen M.R."/>
            <person name="Sondergaard T.E."/>
            <person name="Sorensen J.L."/>
            <person name="Fitzpatrick D.A."/>
            <person name="Frisvad J.C."/>
            <person name="Nielsen K.L."/>
        </authorList>
    </citation>
    <scope>NUCLEOTIDE SEQUENCE</scope>
    <source>
        <strain evidence="2">IBT 12815</strain>
    </source>
</reference>
<evidence type="ECO:0000259" key="1">
    <source>
        <dbReference type="Pfam" id="PF11001"/>
    </source>
</evidence>
<protein>
    <recommendedName>
        <fullName evidence="1">Subtelomeric hrmA-associated cluster protein AFUB-079030/YDR124W-like helical bundle domain-containing protein</fullName>
    </recommendedName>
</protein>
<dbReference type="GeneID" id="81588664"/>
<gene>
    <name evidence="2" type="ORF">N7537_007365</name>
</gene>
<dbReference type="Pfam" id="PF11001">
    <property type="entry name" value="AFUB_07903_YDR124W_hel"/>
    <property type="match status" value="1"/>
</dbReference>
<evidence type="ECO:0000313" key="2">
    <source>
        <dbReference type="EMBL" id="KAJ5597281.1"/>
    </source>
</evidence>